<reference evidence="2" key="1">
    <citation type="submission" date="2021-02" db="EMBL/GenBank/DDBJ databases">
        <authorList>
            <person name="Nowell W R."/>
        </authorList>
    </citation>
    <scope>NUCLEOTIDE SEQUENCE</scope>
</reference>
<dbReference type="AlphaFoldDB" id="A0A815RVB0"/>
<dbReference type="EMBL" id="CAJNOJ010000553">
    <property type="protein sequence ID" value="CAF1483024.1"/>
    <property type="molecule type" value="Genomic_DNA"/>
</dbReference>
<gene>
    <name evidence="2" type="ORF">EDS130_LOCUS41554</name>
    <name evidence="3" type="ORF">XAT740_LOCUS40078</name>
</gene>
<dbReference type="Proteomes" id="UP000663852">
    <property type="component" value="Unassembled WGS sequence"/>
</dbReference>
<name>A0A815RVB0_ADIRI</name>
<evidence type="ECO:0000259" key="1">
    <source>
        <dbReference type="Pfam" id="PF13930"/>
    </source>
</evidence>
<proteinExistence type="predicted"/>
<organism evidence="2 5">
    <name type="scientific">Adineta ricciae</name>
    <name type="common">Rotifer</name>
    <dbReference type="NCBI Taxonomy" id="249248"/>
    <lineage>
        <taxon>Eukaryota</taxon>
        <taxon>Metazoa</taxon>
        <taxon>Spiralia</taxon>
        <taxon>Gnathifera</taxon>
        <taxon>Rotifera</taxon>
        <taxon>Eurotatoria</taxon>
        <taxon>Bdelloidea</taxon>
        <taxon>Adinetida</taxon>
        <taxon>Adinetidae</taxon>
        <taxon>Adineta</taxon>
    </lineage>
</organism>
<sequence>MGDFTIAGDTDSEDNLANIQQYDNLRQDLDRYNRPDNLTDGHSPICNASVQSLSSGKTGQKTCWLQAKIYRCHVGTGEPTAANRDLAKKIRDRGKRDDDCGHIIACSLGGKMVDFNLFPQNRDVNRGWKGMSRHWRTGVERTIEIWLMNPSLVEPRVEFQIRFYYDDKKYPDRPDHGKFLVRFMCSGKTENNNAGKGVSAKTYSELRDVLMNKTNKEPDSDSSTSYKQITLEEAAPFHQLSIEQFEDFVRTLLQEYIHNGQQH</sequence>
<comment type="caution">
    <text evidence="2">The sequence shown here is derived from an EMBL/GenBank/DDBJ whole genome shotgun (WGS) entry which is preliminary data.</text>
</comment>
<keyword evidence="4" id="KW-1185">Reference proteome</keyword>
<accession>A0A815RVB0</accession>
<dbReference type="Pfam" id="PF13930">
    <property type="entry name" value="Endonuclea_NS_2"/>
    <property type="match status" value="1"/>
</dbReference>
<evidence type="ECO:0000313" key="5">
    <source>
        <dbReference type="Proteomes" id="UP000663852"/>
    </source>
</evidence>
<protein>
    <recommendedName>
        <fullName evidence="1">Type VII secretion system protein EssD-like domain-containing protein</fullName>
    </recommendedName>
</protein>
<feature type="domain" description="Type VII secretion system protein EssD-like" evidence="1">
    <location>
        <begin position="83"/>
        <end position="137"/>
    </location>
</feature>
<evidence type="ECO:0000313" key="2">
    <source>
        <dbReference type="EMBL" id="CAF1483024.1"/>
    </source>
</evidence>
<dbReference type="InterPro" id="IPR044927">
    <property type="entry name" value="Endonuclea_NS_2"/>
</dbReference>
<evidence type="ECO:0000313" key="3">
    <source>
        <dbReference type="EMBL" id="CAF1508497.1"/>
    </source>
</evidence>
<dbReference type="Proteomes" id="UP000663828">
    <property type="component" value="Unassembled WGS sequence"/>
</dbReference>
<evidence type="ECO:0000313" key="4">
    <source>
        <dbReference type="Proteomes" id="UP000663828"/>
    </source>
</evidence>
<dbReference type="EMBL" id="CAJNOR010004517">
    <property type="protein sequence ID" value="CAF1508497.1"/>
    <property type="molecule type" value="Genomic_DNA"/>
</dbReference>